<reference evidence="2" key="1">
    <citation type="submission" date="2024-07" db="EMBL/GenBank/DDBJ databases">
        <title>Identification and characteristics of an arsenic-resistant bacterial isolate, which belongs to a novel species.</title>
        <authorList>
            <person name="Juszczyk A."/>
            <person name="Kowalczyk A."/>
            <person name="Was K."/>
            <person name="Kosowicz W."/>
            <person name="Budzyn A."/>
            <person name="Latowski D."/>
        </authorList>
    </citation>
    <scope>NUCLEOTIDE SEQUENCE</scope>
    <source>
        <strain evidence="2">As8PL</strain>
        <plasmid evidence="2">unnamed</plasmid>
    </source>
</reference>
<dbReference type="RefSeq" id="WP_368502711.1">
    <property type="nucleotide sequence ID" value="NZ_CP162550.1"/>
</dbReference>
<keyword evidence="2" id="KW-0614">Plasmid</keyword>
<proteinExistence type="predicted"/>
<sequence length="207" mass="23850">MRTKKNEPNFIMDWINSQSNISESLRQLIERDVAENGLRDVNDDIINKAAIGSVTQRQSVNRQYTTQNEIIRPIETVYARNNEDFNEGNIKPVIANQDESLETKTETTHVSEVLPEKETRSMSPPVESASERELEEAVAPFSNDESYEAVEVDIIKLPHENNINGVEFDPERKVIEEDKVRNKEEVNEDTTKKKKVKRGHIDINQWS</sequence>
<accession>A0AB39BNQ0</accession>
<organism evidence="2">
    <name type="scientific">Alkalihalophilus sp. As8PL</name>
    <dbReference type="NCBI Taxonomy" id="3237103"/>
    <lineage>
        <taxon>Bacteria</taxon>
        <taxon>Bacillati</taxon>
        <taxon>Bacillota</taxon>
        <taxon>Bacilli</taxon>
        <taxon>Bacillales</taxon>
        <taxon>Bacillaceae</taxon>
        <taxon>Alkalihalophilus</taxon>
    </lineage>
</organism>
<name>A0AB39BNQ0_9BACI</name>
<feature type="region of interest" description="Disordered" evidence="1">
    <location>
        <begin position="103"/>
        <end position="131"/>
    </location>
</feature>
<dbReference type="AlphaFoldDB" id="A0AB39BNQ0"/>
<protein>
    <submittedName>
        <fullName evidence="2">Uncharacterized protein</fullName>
    </submittedName>
</protein>
<geneLocation type="plasmid" evidence="2">
    <name>unnamed</name>
</geneLocation>
<feature type="region of interest" description="Disordered" evidence="1">
    <location>
        <begin position="179"/>
        <end position="207"/>
    </location>
</feature>
<evidence type="ECO:0000256" key="1">
    <source>
        <dbReference type="SAM" id="MobiDB-lite"/>
    </source>
</evidence>
<feature type="compositionally biased region" description="Basic and acidic residues" evidence="1">
    <location>
        <begin position="103"/>
        <end position="120"/>
    </location>
</feature>
<dbReference type="EMBL" id="CP162550">
    <property type="protein sequence ID" value="XDI35094.1"/>
    <property type="molecule type" value="Genomic_DNA"/>
</dbReference>
<gene>
    <name evidence="2" type="ORF">AB3N04_01030</name>
</gene>
<evidence type="ECO:0000313" key="2">
    <source>
        <dbReference type="EMBL" id="XDI35094.1"/>
    </source>
</evidence>
<feature type="compositionally biased region" description="Basic and acidic residues" evidence="1">
    <location>
        <begin position="179"/>
        <end position="191"/>
    </location>
</feature>